<name>A0ABR3MJ47_9TELE</name>
<accession>A0ABR3MJ47</accession>
<organism evidence="1 2">
    <name type="scientific">Cirrhinus molitorella</name>
    <name type="common">mud carp</name>
    <dbReference type="NCBI Taxonomy" id="172907"/>
    <lineage>
        <taxon>Eukaryota</taxon>
        <taxon>Metazoa</taxon>
        <taxon>Chordata</taxon>
        <taxon>Craniata</taxon>
        <taxon>Vertebrata</taxon>
        <taxon>Euteleostomi</taxon>
        <taxon>Actinopterygii</taxon>
        <taxon>Neopterygii</taxon>
        <taxon>Teleostei</taxon>
        <taxon>Ostariophysi</taxon>
        <taxon>Cypriniformes</taxon>
        <taxon>Cyprinidae</taxon>
        <taxon>Labeoninae</taxon>
        <taxon>Labeonini</taxon>
        <taxon>Cirrhinus</taxon>
    </lineage>
</organism>
<gene>
    <name evidence="1" type="ORF">QQF64_004349</name>
</gene>
<dbReference type="EMBL" id="JAYMGO010000012">
    <property type="protein sequence ID" value="KAL1263994.1"/>
    <property type="molecule type" value="Genomic_DNA"/>
</dbReference>
<keyword evidence="2" id="KW-1185">Reference proteome</keyword>
<sequence>MLRKADVQVATFTNLPRFILYSHSMLSHLDTGHIIPWPRQWPAVTTCPKTGFLLACLQPRNRANGQSRKLLHTRAHISMCTVALGSTSTWPPSAQVKASLHR</sequence>
<evidence type="ECO:0000313" key="1">
    <source>
        <dbReference type="EMBL" id="KAL1263994.1"/>
    </source>
</evidence>
<comment type="caution">
    <text evidence="1">The sequence shown here is derived from an EMBL/GenBank/DDBJ whole genome shotgun (WGS) entry which is preliminary data.</text>
</comment>
<protein>
    <submittedName>
        <fullName evidence="1">Uncharacterized protein</fullName>
    </submittedName>
</protein>
<evidence type="ECO:0000313" key="2">
    <source>
        <dbReference type="Proteomes" id="UP001558613"/>
    </source>
</evidence>
<dbReference type="Proteomes" id="UP001558613">
    <property type="component" value="Unassembled WGS sequence"/>
</dbReference>
<reference evidence="1 2" key="1">
    <citation type="submission" date="2023-09" db="EMBL/GenBank/DDBJ databases">
        <authorList>
            <person name="Wang M."/>
        </authorList>
    </citation>
    <scope>NUCLEOTIDE SEQUENCE [LARGE SCALE GENOMIC DNA]</scope>
    <source>
        <strain evidence="1">GT-2023</strain>
        <tissue evidence="1">Liver</tissue>
    </source>
</reference>
<proteinExistence type="predicted"/>